<protein>
    <submittedName>
        <fullName evidence="1">Uncharacterized protein</fullName>
    </submittedName>
</protein>
<dbReference type="RefSeq" id="WP_103724789.1">
    <property type="nucleotide sequence ID" value="NZ_PQNY01000001.1"/>
</dbReference>
<accession>A0A2S4NBF3</accession>
<dbReference type="Proteomes" id="UP000237056">
    <property type="component" value="Unassembled WGS sequence"/>
</dbReference>
<name>A0A2S4NBF3_9FLAO</name>
<dbReference type="AlphaFoldDB" id="A0A2S4NBF3"/>
<organism evidence="1 2">
    <name type="scientific">Flavobacterium croceum DSM 17960</name>
    <dbReference type="NCBI Taxonomy" id="1121886"/>
    <lineage>
        <taxon>Bacteria</taxon>
        <taxon>Pseudomonadati</taxon>
        <taxon>Bacteroidota</taxon>
        <taxon>Flavobacteriia</taxon>
        <taxon>Flavobacteriales</taxon>
        <taxon>Flavobacteriaceae</taxon>
        <taxon>Flavobacterium</taxon>
    </lineage>
</organism>
<comment type="caution">
    <text evidence="1">The sequence shown here is derived from an EMBL/GenBank/DDBJ whole genome shotgun (WGS) entry which is preliminary data.</text>
</comment>
<dbReference type="OrthoDB" id="1350491at2"/>
<evidence type="ECO:0000313" key="2">
    <source>
        <dbReference type="Proteomes" id="UP000237056"/>
    </source>
</evidence>
<gene>
    <name evidence="1" type="ORF">Q361_101144</name>
</gene>
<evidence type="ECO:0000313" key="1">
    <source>
        <dbReference type="EMBL" id="POS03044.1"/>
    </source>
</evidence>
<proteinExistence type="predicted"/>
<sequence length="134" mass="15746">MRNIVFIIIFSVFFLNCATIKDPSFKEILDNAQHDIKVDSIKSFTSGLPFIPPVRVNNLDDIKRYNEFINKNEKVNTIFSKYGLYKYNLGCVIDNQTKILSKKYNKATKDYLLQRNGKNWEQKMKKQIDSIINK</sequence>
<dbReference type="EMBL" id="PQNY01000001">
    <property type="protein sequence ID" value="POS03044.1"/>
    <property type="molecule type" value="Genomic_DNA"/>
</dbReference>
<keyword evidence="2" id="KW-1185">Reference proteome</keyword>
<reference evidence="1 2" key="1">
    <citation type="submission" date="2018-01" db="EMBL/GenBank/DDBJ databases">
        <title>Genomic Encyclopedia of Type Strains, Phase I: the one thousand microbial genomes (KMG-I) project.</title>
        <authorList>
            <person name="Goeker M."/>
        </authorList>
    </citation>
    <scope>NUCLEOTIDE SEQUENCE [LARGE SCALE GENOMIC DNA]</scope>
    <source>
        <strain evidence="1 2">DSM 17960</strain>
    </source>
</reference>